<dbReference type="SUPFAM" id="SSF54768">
    <property type="entry name" value="dsRNA-binding domain-like"/>
    <property type="match status" value="2"/>
</dbReference>
<dbReference type="GO" id="GO:0070578">
    <property type="term" value="C:RISC-loading complex"/>
    <property type="evidence" value="ECO:0007669"/>
    <property type="project" value="TreeGrafter"/>
</dbReference>
<dbReference type="GO" id="GO:0030422">
    <property type="term" value="P:siRNA processing"/>
    <property type="evidence" value="ECO:0007669"/>
    <property type="project" value="TreeGrafter"/>
</dbReference>
<dbReference type="EMBL" id="QOIP01000006">
    <property type="protein sequence ID" value="RLU21187.1"/>
    <property type="molecule type" value="Genomic_DNA"/>
</dbReference>
<dbReference type="GO" id="GO:0003725">
    <property type="term" value="F:double-stranded RNA binding"/>
    <property type="evidence" value="ECO:0007669"/>
    <property type="project" value="TreeGrafter"/>
</dbReference>
<dbReference type="InterPro" id="IPR051247">
    <property type="entry name" value="RLC_Component"/>
</dbReference>
<dbReference type="Proteomes" id="UP000279307">
    <property type="component" value="Chromosome 6"/>
</dbReference>
<dbReference type="GO" id="GO:0035197">
    <property type="term" value="F:siRNA binding"/>
    <property type="evidence" value="ECO:0007669"/>
    <property type="project" value="TreeGrafter"/>
</dbReference>
<evidence type="ECO:0000256" key="1">
    <source>
        <dbReference type="ARBA" id="ARBA00022884"/>
    </source>
</evidence>
<evidence type="ECO:0000313" key="4">
    <source>
        <dbReference type="EMBL" id="RLU21187.1"/>
    </source>
</evidence>
<accession>A0A3L8DL91</accession>
<dbReference type="InterPro" id="IPR014720">
    <property type="entry name" value="dsRBD_dom"/>
</dbReference>
<dbReference type="PANTHER" id="PTHR46205">
    <property type="entry name" value="LOQUACIOUS, ISOFORM B"/>
    <property type="match status" value="1"/>
</dbReference>
<dbReference type="AlphaFoldDB" id="A0A3L8DL91"/>
<proteinExistence type="predicted"/>
<reference evidence="4" key="1">
    <citation type="journal article" date="2018" name="Genome Res.">
        <title>The genomic architecture and molecular evolution of ant odorant receptors.</title>
        <authorList>
            <person name="McKenzie S.K."/>
            <person name="Kronauer D.J.C."/>
        </authorList>
    </citation>
    <scope>NUCLEOTIDE SEQUENCE [LARGE SCALE GENOMIC DNA]</scope>
    <source>
        <strain evidence="4">Clonal line C1</strain>
    </source>
</reference>
<feature type="domain" description="DRBM" evidence="3">
    <location>
        <begin position="117"/>
        <end position="187"/>
    </location>
</feature>
<comment type="caution">
    <text evidence="4">The sequence shown here is derived from an EMBL/GenBank/DDBJ whole genome shotgun (WGS) entry which is preliminary data.</text>
</comment>
<sequence length="371" mass="41887">MSKTPITLLQELLVSQGYCPTYDYVGVKINQARSFFVYRVACKNLSAEGTGTTKKEAKHDAAKNMLLLLSSSKMNETQMPSVQPLVSPTTDDALCLTPSKTYETVSPLKMPSSTFINYVGMLQEFCVQQGFRNVTYEVVEESGPPHMRMFTMEAKVQSCMLGKRGTAHCKQLAKHEAARLLLQHLQSLSGSTQTNDQNLDKNNGSIQEMFENGSQLTLEQLDIKLAKCEPARSISEQTKRMETLFITHTKTRRNATQDCLVKNCHTTFERTYSSKIPDTMKARMRMTCDKYAELLKCNRIDLIQETIRDIEDTLQIKLQQVSVNSLGNNYTVCLRLTSRPTITQFGLGETRDKAKAHAMYNIILTIVTFLN</sequence>
<dbReference type="OrthoDB" id="7699898at2759"/>
<dbReference type="GO" id="GO:0070920">
    <property type="term" value="P:regulation of regulatory ncRNA processing"/>
    <property type="evidence" value="ECO:0007669"/>
    <property type="project" value="TreeGrafter"/>
</dbReference>
<protein>
    <recommendedName>
        <fullName evidence="3">DRBM domain-containing protein</fullName>
    </recommendedName>
</protein>
<dbReference type="CDD" id="cd10845">
    <property type="entry name" value="DSRM_RNAse_III_family"/>
    <property type="match status" value="1"/>
</dbReference>
<gene>
    <name evidence="4" type="ORF">DMN91_005560</name>
</gene>
<dbReference type="PROSITE" id="PS50137">
    <property type="entry name" value="DS_RBD"/>
    <property type="match status" value="2"/>
</dbReference>
<dbReference type="Pfam" id="PF00035">
    <property type="entry name" value="dsrm"/>
    <property type="match status" value="2"/>
</dbReference>
<dbReference type="Gene3D" id="3.30.160.20">
    <property type="match status" value="2"/>
</dbReference>
<evidence type="ECO:0000256" key="2">
    <source>
        <dbReference type="PROSITE-ProRule" id="PRU00266"/>
    </source>
</evidence>
<dbReference type="GO" id="GO:0005737">
    <property type="term" value="C:cytoplasm"/>
    <property type="evidence" value="ECO:0007669"/>
    <property type="project" value="TreeGrafter"/>
</dbReference>
<dbReference type="GO" id="GO:0016442">
    <property type="term" value="C:RISC complex"/>
    <property type="evidence" value="ECO:0007669"/>
    <property type="project" value="TreeGrafter"/>
</dbReference>
<dbReference type="GO" id="GO:0005634">
    <property type="term" value="C:nucleus"/>
    <property type="evidence" value="ECO:0007669"/>
    <property type="project" value="TreeGrafter"/>
</dbReference>
<reference evidence="4" key="2">
    <citation type="submission" date="2018-07" db="EMBL/GenBank/DDBJ databases">
        <authorList>
            <person name="Mckenzie S.K."/>
            <person name="Kronauer D.J.C."/>
        </authorList>
    </citation>
    <scope>NUCLEOTIDE SEQUENCE</scope>
    <source>
        <strain evidence="4">Clonal line C1</strain>
    </source>
</reference>
<keyword evidence="1 2" id="KW-0694">RNA-binding</keyword>
<organism evidence="4">
    <name type="scientific">Ooceraea biroi</name>
    <name type="common">Clonal raider ant</name>
    <name type="synonym">Cerapachys biroi</name>
    <dbReference type="NCBI Taxonomy" id="2015173"/>
    <lineage>
        <taxon>Eukaryota</taxon>
        <taxon>Metazoa</taxon>
        <taxon>Ecdysozoa</taxon>
        <taxon>Arthropoda</taxon>
        <taxon>Hexapoda</taxon>
        <taxon>Insecta</taxon>
        <taxon>Pterygota</taxon>
        <taxon>Neoptera</taxon>
        <taxon>Endopterygota</taxon>
        <taxon>Hymenoptera</taxon>
        <taxon>Apocrita</taxon>
        <taxon>Aculeata</taxon>
        <taxon>Formicoidea</taxon>
        <taxon>Formicidae</taxon>
        <taxon>Dorylinae</taxon>
        <taxon>Ooceraea</taxon>
    </lineage>
</organism>
<evidence type="ECO:0000259" key="3">
    <source>
        <dbReference type="PROSITE" id="PS50137"/>
    </source>
</evidence>
<dbReference type="SMART" id="SM00358">
    <property type="entry name" value="DSRM"/>
    <property type="match status" value="2"/>
</dbReference>
<feature type="domain" description="DRBM" evidence="3">
    <location>
        <begin position="4"/>
        <end position="71"/>
    </location>
</feature>
<name>A0A3L8DL91_OOCBI</name>
<dbReference type="PANTHER" id="PTHR46205:SF3">
    <property type="entry name" value="LOQUACIOUS, ISOFORM B"/>
    <property type="match status" value="1"/>
</dbReference>